<dbReference type="Proteomes" id="UP000270094">
    <property type="component" value="Unassembled WGS sequence"/>
</dbReference>
<keyword evidence="2" id="KW-1185">Reference proteome</keyword>
<protein>
    <submittedName>
        <fullName evidence="1">Uncharacterized protein</fullName>
    </submittedName>
</protein>
<proteinExistence type="predicted"/>
<evidence type="ECO:0000313" key="1">
    <source>
        <dbReference type="EMBL" id="VDM74738.1"/>
    </source>
</evidence>
<name>A0A3P7L6A0_STRVU</name>
<reference evidence="1 2" key="1">
    <citation type="submission" date="2018-11" db="EMBL/GenBank/DDBJ databases">
        <authorList>
            <consortium name="Pathogen Informatics"/>
        </authorList>
    </citation>
    <scope>NUCLEOTIDE SEQUENCE [LARGE SCALE GENOMIC DNA]</scope>
</reference>
<gene>
    <name evidence="1" type="ORF">SVUK_LOCUS9736</name>
</gene>
<organism evidence="1 2">
    <name type="scientific">Strongylus vulgaris</name>
    <name type="common">Blood worm</name>
    <dbReference type="NCBI Taxonomy" id="40348"/>
    <lineage>
        <taxon>Eukaryota</taxon>
        <taxon>Metazoa</taxon>
        <taxon>Ecdysozoa</taxon>
        <taxon>Nematoda</taxon>
        <taxon>Chromadorea</taxon>
        <taxon>Rhabditida</taxon>
        <taxon>Rhabditina</taxon>
        <taxon>Rhabditomorpha</taxon>
        <taxon>Strongyloidea</taxon>
        <taxon>Strongylidae</taxon>
        <taxon>Strongylus</taxon>
    </lineage>
</organism>
<accession>A0A3P7L6A0</accession>
<sequence length="287" mass="33245">MDPLSVLKIEIWQQKFFGKDWKSYIAAIFGESEFGRARIELFTSPKKIKAMEPHRTILLDQCIAIKSLRNGEEHPQIRLRMKDDAELRLRCDQHSQLMTCLSTAAFPKKWHFSDDEYPVLLVPSTLTTKRNLAEGNYSLRFSKEDLSLTHGNTQVQHFPYHDILWAAAGENSLGIAVENCGLYEFICDQPLLIIDHMRNYIRFKNSFPAVRLSTKRKYNRFYHQAREIATSGSDLSNSKKKNSNGVRTDFEENADSEWLRLPVPPKALNGVEHNERRIDHSVEVNNH</sequence>
<evidence type="ECO:0000313" key="2">
    <source>
        <dbReference type="Proteomes" id="UP000270094"/>
    </source>
</evidence>
<dbReference type="AlphaFoldDB" id="A0A3P7L6A0"/>
<feature type="non-terminal residue" evidence="1">
    <location>
        <position position="287"/>
    </location>
</feature>
<dbReference type="InterPro" id="IPR011993">
    <property type="entry name" value="PH-like_dom_sf"/>
</dbReference>
<dbReference type="EMBL" id="UYYB01094610">
    <property type="protein sequence ID" value="VDM74738.1"/>
    <property type="molecule type" value="Genomic_DNA"/>
</dbReference>
<dbReference type="Gene3D" id="2.30.29.30">
    <property type="entry name" value="Pleckstrin-homology domain (PH domain)/Phosphotyrosine-binding domain (PTB)"/>
    <property type="match status" value="1"/>
</dbReference>
<dbReference type="OrthoDB" id="5798238at2759"/>